<protein>
    <recommendedName>
        <fullName evidence="3">Transposase</fullName>
    </recommendedName>
</protein>
<reference evidence="1" key="1">
    <citation type="submission" date="2021-12" db="EMBL/GenBank/DDBJ databases">
        <title>taxonomy of Moraxella sp. ZY201224.</title>
        <authorList>
            <person name="Li F."/>
        </authorList>
    </citation>
    <scope>NUCLEOTIDE SEQUENCE</scope>
    <source>
        <strain evidence="1">ZY201224</strain>
    </source>
</reference>
<accession>A0ABY6F1S7</accession>
<proteinExistence type="predicted"/>
<gene>
    <name evidence="1" type="ORF">LU297_05345</name>
</gene>
<evidence type="ECO:0008006" key="3">
    <source>
        <dbReference type="Google" id="ProtNLM"/>
    </source>
</evidence>
<dbReference type="EMBL" id="CP089977">
    <property type="protein sequence ID" value="UXZ04048.1"/>
    <property type="molecule type" value="Genomic_DNA"/>
</dbReference>
<evidence type="ECO:0000313" key="1">
    <source>
        <dbReference type="EMBL" id="UXZ04048.1"/>
    </source>
</evidence>
<evidence type="ECO:0000313" key="2">
    <source>
        <dbReference type="Proteomes" id="UP001063782"/>
    </source>
</evidence>
<dbReference type="RefSeq" id="WP_263075527.1">
    <property type="nucleotide sequence ID" value="NZ_CP089977.1"/>
</dbReference>
<name>A0ABY6F1S7_9GAMM</name>
<dbReference type="Proteomes" id="UP001063782">
    <property type="component" value="Chromosome"/>
</dbReference>
<sequence length="45" mass="5256">MPKYIIKALDDMPSAWLIKIIRAKKATHQSMRGLMFHMEQIIKTA</sequence>
<organism evidence="1 2">
    <name type="scientific">Moraxella nasicaprae</name>
    <dbReference type="NCBI Taxonomy" id="2904122"/>
    <lineage>
        <taxon>Bacteria</taxon>
        <taxon>Pseudomonadati</taxon>
        <taxon>Pseudomonadota</taxon>
        <taxon>Gammaproteobacteria</taxon>
        <taxon>Moraxellales</taxon>
        <taxon>Moraxellaceae</taxon>
        <taxon>Moraxella</taxon>
    </lineage>
</organism>
<keyword evidence="2" id="KW-1185">Reference proteome</keyword>